<comment type="caution">
    <text evidence="2">The sequence shown here is derived from an EMBL/GenBank/DDBJ whole genome shotgun (WGS) entry which is preliminary data.</text>
</comment>
<dbReference type="PANTHER" id="PTHR33116:SF86">
    <property type="entry name" value="REVERSE TRANSCRIPTASE DOMAIN-CONTAINING PROTEIN"/>
    <property type="match status" value="1"/>
</dbReference>
<dbReference type="Gene3D" id="3.30.420.10">
    <property type="entry name" value="Ribonuclease H-like superfamily/Ribonuclease H"/>
    <property type="match status" value="1"/>
</dbReference>
<dbReference type="InterPro" id="IPR044730">
    <property type="entry name" value="RNase_H-like_dom_plant"/>
</dbReference>
<dbReference type="Pfam" id="PF00078">
    <property type="entry name" value="RVT_1"/>
    <property type="match status" value="1"/>
</dbReference>
<dbReference type="PROSITE" id="PS50878">
    <property type="entry name" value="RT_POL"/>
    <property type="match status" value="1"/>
</dbReference>
<dbReference type="EMBL" id="CACVBM020001362">
    <property type="protein sequence ID" value="CAA7047103.1"/>
    <property type="molecule type" value="Genomic_DNA"/>
</dbReference>
<accession>A0A6D2KG53</accession>
<keyword evidence="3" id="KW-1185">Reference proteome</keyword>
<sequence length="802" mass="89570">MCKAKFIAVKTDMSKAYDRVEWSFLEALMLKLGFASQWVTWIKTCITSVSYKVLINGEAKGNINPSRGLRQGDPLSPFLFIILTEALVAQLKGAEEEGKITGLKIARACPPISHLLFADDSLFFCKADVLQCAELMRILQCYGMASGQQLNTAKSSVFFGSKVPQDVRLSLKNALGIHNEGGMGTYLGLPENISGSKQKVFAFVQDRLSQRINSWSAKLLSKGGKEVLLKSVAQALPTYVMSCFLLPLGIIKKLQSAISNFWWSNKQTSRGIHWIAWDKICIPFDKGGLGFRDLQLFNLALLAKQMWRLLHFPSSLLARVLKGRYYRNSSPLEVEKSNMPSYGWRSILAAKDLLKSGLRRTIGSGENTNVWSDAWIPDSLPRPPIASGLPYDPLLRVSYFLDPITKEWMLDKLTDHFTVEDIHLVLSLKPSTRNREDSFCWTQTKSGLYSVKSGYLLAVQLKETLSSNPLLQPSVDALKSKVWTLKTTKKLKHFIWQAIAGITPVCSRLADRHCGIVRACPRCGAEEETINHMLFECPLAKQTWALTHGLPDPGIFPCNALFLNLEYLLCIATRQGPADTGFAPFPWTAWFIWKARNDKVFKGKDVEPMDTSQAAKTEATAWRIAQEITDALDGSTDSTEPPPFPENEVYPRCQVDASWAYGQKNFGGGLALDMDQDITSFGFFAKTQVISPLHAESQALLWAMKASLQMGYTSMRFESDCLQLIKLVEDEEEWPSMASELDDLFFTRSLFQNFSIVFIPRTRNIRADALSKQARGRGVSFSHVDPIVPIGTAATVITIGAF</sequence>
<dbReference type="OrthoDB" id="1107412at2759"/>
<dbReference type="GO" id="GO:0003676">
    <property type="term" value="F:nucleic acid binding"/>
    <property type="evidence" value="ECO:0007669"/>
    <property type="project" value="InterPro"/>
</dbReference>
<evidence type="ECO:0000259" key="1">
    <source>
        <dbReference type="PROSITE" id="PS50878"/>
    </source>
</evidence>
<organism evidence="2 3">
    <name type="scientific">Microthlaspi erraticum</name>
    <dbReference type="NCBI Taxonomy" id="1685480"/>
    <lineage>
        <taxon>Eukaryota</taxon>
        <taxon>Viridiplantae</taxon>
        <taxon>Streptophyta</taxon>
        <taxon>Embryophyta</taxon>
        <taxon>Tracheophyta</taxon>
        <taxon>Spermatophyta</taxon>
        <taxon>Magnoliopsida</taxon>
        <taxon>eudicotyledons</taxon>
        <taxon>Gunneridae</taxon>
        <taxon>Pentapetalae</taxon>
        <taxon>rosids</taxon>
        <taxon>malvids</taxon>
        <taxon>Brassicales</taxon>
        <taxon>Brassicaceae</taxon>
        <taxon>Coluteocarpeae</taxon>
        <taxon>Microthlaspi</taxon>
    </lineage>
</organism>
<evidence type="ECO:0000313" key="2">
    <source>
        <dbReference type="EMBL" id="CAA7047103.1"/>
    </source>
</evidence>
<name>A0A6D2KG53_9BRAS</name>
<proteinExistence type="predicted"/>
<dbReference type="GO" id="GO:0004523">
    <property type="term" value="F:RNA-DNA hybrid ribonuclease activity"/>
    <property type="evidence" value="ECO:0007669"/>
    <property type="project" value="InterPro"/>
</dbReference>
<dbReference type="InterPro" id="IPR043502">
    <property type="entry name" value="DNA/RNA_pol_sf"/>
</dbReference>
<protein>
    <recommendedName>
        <fullName evidence="1">Reverse transcriptase domain-containing protein</fullName>
    </recommendedName>
</protein>
<evidence type="ECO:0000313" key="3">
    <source>
        <dbReference type="Proteomes" id="UP000467841"/>
    </source>
</evidence>
<gene>
    <name evidence="2" type="ORF">MERR_LOCUS34338</name>
</gene>
<dbReference type="PANTHER" id="PTHR33116">
    <property type="entry name" value="REVERSE TRANSCRIPTASE ZINC-BINDING DOMAIN-CONTAINING PROTEIN-RELATED-RELATED"/>
    <property type="match status" value="1"/>
</dbReference>
<reference evidence="2" key="1">
    <citation type="submission" date="2020-01" db="EMBL/GenBank/DDBJ databases">
        <authorList>
            <person name="Mishra B."/>
        </authorList>
    </citation>
    <scope>NUCLEOTIDE SEQUENCE [LARGE SCALE GENOMIC DNA]</scope>
</reference>
<dbReference type="Pfam" id="PF13966">
    <property type="entry name" value="zf-RVT"/>
    <property type="match status" value="1"/>
</dbReference>
<dbReference type="AlphaFoldDB" id="A0A6D2KG53"/>
<dbReference type="SUPFAM" id="SSF53098">
    <property type="entry name" value="Ribonuclease H-like"/>
    <property type="match status" value="1"/>
</dbReference>
<dbReference type="InterPro" id="IPR012337">
    <property type="entry name" value="RNaseH-like_sf"/>
</dbReference>
<dbReference type="InterPro" id="IPR002156">
    <property type="entry name" value="RNaseH_domain"/>
</dbReference>
<dbReference type="Pfam" id="PF13456">
    <property type="entry name" value="RVT_3"/>
    <property type="match status" value="1"/>
</dbReference>
<feature type="domain" description="Reverse transcriptase" evidence="1">
    <location>
        <begin position="1"/>
        <end position="191"/>
    </location>
</feature>
<dbReference type="InterPro" id="IPR026960">
    <property type="entry name" value="RVT-Znf"/>
</dbReference>
<dbReference type="InterPro" id="IPR000477">
    <property type="entry name" value="RT_dom"/>
</dbReference>
<dbReference type="SUPFAM" id="SSF56672">
    <property type="entry name" value="DNA/RNA polymerases"/>
    <property type="match status" value="1"/>
</dbReference>
<dbReference type="CDD" id="cd06222">
    <property type="entry name" value="RNase_H_like"/>
    <property type="match status" value="1"/>
</dbReference>
<dbReference type="Proteomes" id="UP000467841">
    <property type="component" value="Unassembled WGS sequence"/>
</dbReference>
<dbReference type="InterPro" id="IPR036397">
    <property type="entry name" value="RNaseH_sf"/>
</dbReference>